<reference evidence="1" key="1">
    <citation type="submission" date="2020-05" db="EMBL/GenBank/DDBJ databases">
        <authorList>
            <person name="Chiriac C."/>
            <person name="Salcher M."/>
            <person name="Ghai R."/>
            <person name="Kavagutti S V."/>
        </authorList>
    </citation>
    <scope>NUCLEOTIDE SEQUENCE</scope>
</reference>
<dbReference type="Pfam" id="PF05135">
    <property type="entry name" value="Phage_connect_1"/>
    <property type="match status" value="1"/>
</dbReference>
<dbReference type="EMBL" id="LR798427">
    <property type="protein sequence ID" value="CAB5231104.1"/>
    <property type="molecule type" value="Genomic_DNA"/>
</dbReference>
<dbReference type="EMBL" id="LR797186">
    <property type="protein sequence ID" value="CAB4192440.1"/>
    <property type="molecule type" value="Genomic_DNA"/>
</dbReference>
<gene>
    <name evidence="2" type="ORF">UFOVP1249_24</name>
    <name evidence="3" type="ORF">UFOVP1494_10</name>
    <name evidence="4" type="ORF">UFOVP1583_24</name>
    <name evidence="1" type="ORF">UFOVP968_27</name>
</gene>
<evidence type="ECO:0000313" key="3">
    <source>
        <dbReference type="EMBL" id="CAB4217080.1"/>
    </source>
</evidence>
<sequence>MAISNGYATLAEVKTFLSITDSVDDTLLEGMVEAASRSIDRMANRRFYLDATATARLYRANDALQLFIDDVGSATGLIVALDATGLGNYTNTLTLNTDYILDPITAPSLNRPWNVVTIVSASSAFEAPINYRPGVQVTAKWGWPSIPDDINQACMILTADLYKRKDAPGGILGLGDLGAIRMSPVGRDITQMVRAYRREVLA</sequence>
<dbReference type="InterPro" id="IPR021146">
    <property type="entry name" value="Phage_gp6-like_head-tail"/>
</dbReference>
<evidence type="ECO:0000313" key="1">
    <source>
        <dbReference type="EMBL" id="CAB4174166.1"/>
    </source>
</evidence>
<dbReference type="CDD" id="cd08054">
    <property type="entry name" value="gp6"/>
    <property type="match status" value="1"/>
</dbReference>
<proteinExistence type="predicted"/>
<dbReference type="EMBL" id="LR797457">
    <property type="protein sequence ID" value="CAB4217080.1"/>
    <property type="molecule type" value="Genomic_DNA"/>
</dbReference>
<name>A0A6J5PVT5_9CAUD</name>
<accession>A0A6J5PVT5</accession>
<protein>
    <submittedName>
        <fullName evidence="1">Gp6 domain containing protein</fullName>
    </submittedName>
</protein>
<evidence type="ECO:0000313" key="4">
    <source>
        <dbReference type="EMBL" id="CAB5231104.1"/>
    </source>
</evidence>
<evidence type="ECO:0000313" key="2">
    <source>
        <dbReference type="EMBL" id="CAB4192440.1"/>
    </source>
</evidence>
<organism evidence="1">
    <name type="scientific">uncultured Caudovirales phage</name>
    <dbReference type="NCBI Taxonomy" id="2100421"/>
    <lineage>
        <taxon>Viruses</taxon>
        <taxon>Duplodnaviria</taxon>
        <taxon>Heunggongvirae</taxon>
        <taxon>Uroviricota</taxon>
        <taxon>Caudoviricetes</taxon>
        <taxon>Peduoviridae</taxon>
        <taxon>Maltschvirus</taxon>
        <taxon>Maltschvirus maltsch</taxon>
    </lineage>
</organism>
<dbReference type="Gene3D" id="1.10.3230.30">
    <property type="entry name" value="Phage gp6-like head-tail connector protein"/>
    <property type="match status" value="1"/>
</dbReference>
<dbReference type="EMBL" id="LR796909">
    <property type="protein sequence ID" value="CAB4174166.1"/>
    <property type="molecule type" value="Genomic_DNA"/>
</dbReference>